<evidence type="ECO:0000256" key="1">
    <source>
        <dbReference type="SAM" id="MobiDB-lite"/>
    </source>
</evidence>
<proteinExistence type="predicted"/>
<accession>A0ABP8ETF0</accession>
<feature type="domain" description="YdbS-like PH" evidence="3">
    <location>
        <begin position="93"/>
        <end position="170"/>
    </location>
</feature>
<evidence type="ECO:0000256" key="2">
    <source>
        <dbReference type="SAM" id="Phobius"/>
    </source>
</evidence>
<dbReference type="InterPro" id="IPR005182">
    <property type="entry name" value="YdbS-like_PH"/>
</dbReference>
<keyword evidence="2" id="KW-0472">Membrane</keyword>
<sequence>MTEEMPADSGVTRADGVRGGGARSPFEPAGIVFTPVSQGLVTARVVTLIALAVLPLAGSVVAGVLVGGWAWAAPVVMLAVLAWLLWLIPRQVRALGYAEAADDLLVRKGILFRSLTVVPYGRMQFVDVNAGPLDRRCGVAEVRLHTAAAQTDATIPGLPPEEAARLRDRLTARGEARLAGL</sequence>
<feature type="transmembrane region" description="Helical" evidence="2">
    <location>
        <begin position="71"/>
        <end position="88"/>
    </location>
</feature>
<dbReference type="Proteomes" id="UP001499841">
    <property type="component" value="Unassembled WGS sequence"/>
</dbReference>
<name>A0ABP8ETF0_9MICO</name>
<dbReference type="EMBL" id="BAABBA010000006">
    <property type="protein sequence ID" value="GAA4287228.1"/>
    <property type="molecule type" value="Genomic_DNA"/>
</dbReference>
<evidence type="ECO:0000259" key="3">
    <source>
        <dbReference type="Pfam" id="PF03703"/>
    </source>
</evidence>
<protein>
    <submittedName>
        <fullName evidence="4">PH domain-containing protein</fullName>
    </submittedName>
</protein>
<keyword evidence="2" id="KW-1133">Transmembrane helix</keyword>
<evidence type="ECO:0000313" key="4">
    <source>
        <dbReference type="EMBL" id="GAA4287228.1"/>
    </source>
</evidence>
<dbReference type="PANTHER" id="PTHR34473">
    <property type="entry name" value="UPF0699 TRANSMEMBRANE PROTEIN YDBS"/>
    <property type="match status" value="1"/>
</dbReference>
<organism evidence="4 5">
    <name type="scientific">Georgenia daeguensis</name>
    <dbReference type="NCBI Taxonomy" id="908355"/>
    <lineage>
        <taxon>Bacteria</taxon>
        <taxon>Bacillati</taxon>
        <taxon>Actinomycetota</taxon>
        <taxon>Actinomycetes</taxon>
        <taxon>Micrococcales</taxon>
        <taxon>Bogoriellaceae</taxon>
        <taxon>Georgenia</taxon>
    </lineage>
</organism>
<comment type="caution">
    <text evidence="4">The sequence shown here is derived from an EMBL/GenBank/DDBJ whole genome shotgun (WGS) entry which is preliminary data.</text>
</comment>
<keyword evidence="5" id="KW-1185">Reference proteome</keyword>
<keyword evidence="2" id="KW-0812">Transmembrane</keyword>
<dbReference type="Pfam" id="PF03703">
    <property type="entry name" value="bPH_2"/>
    <property type="match status" value="1"/>
</dbReference>
<dbReference type="RefSeq" id="WP_345039608.1">
    <property type="nucleotide sequence ID" value="NZ_BAABBA010000006.1"/>
</dbReference>
<gene>
    <name evidence="4" type="ORF">GCM10022262_15870</name>
</gene>
<dbReference type="PANTHER" id="PTHR34473:SF3">
    <property type="entry name" value="TRANSMEMBRANE PROTEIN-RELATED"/>
    <property type="match status" value="1"/>
</dbReference>
<reference evidence="5" key="1">
    <citation type="journal article" date="2019" name="Int. J. Syst. Evol. Microbiol.">
        <title>The Global Catalogue of Microorganisms (GCM) 10K type strain sequencing project: providing services to taxonomists for standard genome sequencing and annotation.</title>
        <authorList>
            <consortium name="The Broad Institute Genomics Platform"/>
            <consortium name="The Broad Institute Genome Sequencing Center for Infectious Disease"/>
            <person name="Wu L."/>
            <person name="Ma J."/>
        </authorList>
    </citation>
    <scope>NUCLEOTIDE SEQUENCE [LARGE SCALE GENOMIC DNA]</scope>
    <source>
        <strain evidence="5">JCM 17459</strain>
    </source>
</reference>
<feature type="region of interest" description="Disordered" evidence="1">
    <location>
        <begin position="1"/>
        <end position="22"/>
    </location>
</feature>
<feature type="transmembrane region" description="Helical" evidence="2">
    <location>
        <begin position="45"/>
        <end position="65"/>
    </location>
</feature>
<evidence type="ECO:0000313" key="5">
    <source>
        <dbReference type="Proteomes" id="UP001499841"/>
    </source>
</evidence>